<dbReference type="EMBL" id="FNAN01000003">
    <property type="protein sequence ID" value="SDD99059.1"/>
    <property type="molecule type" value="Genomic_DNA"/>
</dbReference>
<dbReference type="Pfam" id="PF10387">
    <property type="entry name" value="DUF2442"/>
    <property type="match status" value="1"/>
</dbReference>
<dbReference type="RefSeq" id="WP_090147222.1">
    <property type="nucleotide sequence ID" value="NZ_FNAN01000003.1"/>
</dbReference>
<dbReference type="Proteomes" id="UP000198748">
    <property type="component" value="Unassembled WGS sequence"/>
</dbReference>
<organism evidence="1 2">
    <name type="scientific">Dyadobacter soli</name>
    <dbReference type="NCBI Taxonomy" id="659014"/>
    <lineage>
        <taxon>Bacteria</taxon>
        <taxon>Pseudomonadati</taxon>
        <taxon>Bacteroidota</taxon>
        <taxon>Cytophagia</taxon>
        <taxon>Cytophagales</taxon>
        <taxon>Spirosomataceae</taxon>
        <taxon>Dyadobacter</taxon>
    </lineage>
</organism>
<gene>
    <name evidence="1" type="ORF">SAMN04487996_10355</name>
</gene>
<dbReference type="Gene3D" id="3.30.2020.40">
    <property type="entry name" value="Uncharacterised protein PF10387, DUF2442"/>
    <property type="match status" value="1"/>
</dbReference>
<keyword evidence="2" id="KW-1185">Reference proteome</keyword>
<accession>A0A1G6Z8P9</accession>
<dbReference type="OrthoDB" id="9807561at2"/>
<proteinExistence type="predicted"/>
<reference evidence="2" key="1">
    <citation type="submission" date="2016-10" db="EMBL/GenBank/DDBJ databases">
        <authorList>
            <person name="Varghese N."/>
            <person name="Submissions S."/>
        </authorList>
    </citation>
    <scope>NUCLEOTIDE SEQUENCE [LARGE SCALE GENOMIC DNA]</scope>
    <source>
        <strain evidence="2">DSM 25329</strain>
    </source>
</reference>
<evidence type="ECO:0000313" key="2">
    <source>
        <dbReference type="Proteomes" id="UP000198748"/>
    </source>
</evidence>
<dbReference type="AlphaFoldDB" id="A0A1G6Z8P9"/>
<sequence>MKISKVWFDETNIYLVLDGGQTIGNPIAWFKRLENATPEQRLRFEIGPMGDSIHWEELDEDLSLESFFDFKRELNYAKI</sequence>
<protein>
    <recommendedName>
        <fullName evidence="3">DUF2442 domain-containing protein</fullName>
    </recommendedName>
</protein>
<dbReference type="STRING" id="659014.SAMN04487996_10355"/>
<evidence type="ECO:0008006" key="3">
    <source>
        <dbReference type="Google" id="ProtNLM"/>
    </source>
</evidence>
<dbReference type="InterPro" id="IPR018841">
    <property type="entry name" value="DUF2442"/>
</dbReference>
<evidence type="ECO:0000313" key="1">
    <source>
        <dbReference type="EMBL" id="SDD99059.1"/>
    </source>
</evidence>
<name>A0A1G6Z8P9_9BACT</name>